<feature type="region of interest" description="Disordered" evidence="6">
    <location>
        <begin position="151"/>
        <end position="183"/>
    </location>
</feature>
<accession>A0A0D9QTP1</accession>
<dbReference type="OrthoDB" id="31113at2759"/>
<evidence type="ECO:0000259" key="7">
    <source>
        <dbReference type="SMART" id="SM00485"/>
    </source>
</evidence>
<dbReference type="InterPro" id="IPR006085">
    <property type="entry name" value="XPG_DNA_repair_N"/>
</dbReference>
<dbReference type="Gene3D" id="3.40.50.1010">
    <property type="entry name" value="5'-nuclease"/>
    <property type="match status" value="1"/>
</dbReference>
<dbReference type="PRINTS" id="PR00853">
    <property type="entry name" value="XPGRADSUPER"/>
</dbReference>
<dbReference type="GO" id="GO:0003697">
    <property type="term" value="F:single-stranded DNA binding"/>
    <property type="evidence" value="ECO:0007669"/>
    <property type="project" value="TreeGrafter"/>
</dbReference>
<dbReference type="SMART" id="SM00485">
    <property type="entry name" value="XPGN"/>
    <property type="match status" value="1"/>
</dbReference>
<feature type="region of interest" description="Disordered" evidence="6">
    <location>
        <begin position="406"/>
        <end position="443"/>
    </location>
</feature>
<dbReference type="Proteomes" id="UP000054561">
    <property type="component" value="Unassembled WGS sequence"/>
</dbReference>
<dbReference type="Pfam" id="PF00752">
    <property type="entry name" value="XPG_N"/>
    <property type="match status" value="2"/>
</dbReference>
<dbReference type="PROSITE" id="PS00841">
    <property type="entry name" value="XPG_1"/>
    <property type="match status" value="1"/>
</dbReference>
<dbReference type="RefSeq" id="XP_012334417.1">
    <property type="nucleotide sequence ID" value="XM_012478994.1"/>
</dbReference>
<dbReference type="PANTHER" id="PTHR16171">
    <property type="entry name" value="DNA REPAIR PROTEIN COMPLEMENTING XP-G CELLS-RELATED"/>
    <property type="match status" value="1"/>
</dbReference>
<evidence type="ECO:0000256" key="1">
    <source>
        <dbReference type="ARBA" id="ARBA00004123"/>
    </source>
</evidence>
<dbReference type="GO" id="GO:0016788">
    <property type="term" value="F:hydrolase activity, acting on ester bonds"/>
    <property type="evidence" value="ECO:0007669"/>
    <property type="project" value="InterPro"/>
</dbReference>
<keyword evidence="5" id="KW-0539">Nucleus</keyword>
<dbReference type="EMBL" id="KQ001655">
    <property type="protein sequence ID" value="KJP89066.1"/>
    <property type="molecule type" value="Genomic_DNA"/>
</dbReference>
<dbReference type="CDD" id="cd09868">
    <property type="entry name" value="PIN_XPG_RAD2"/>
    <property type="match status" value="1"/>
</dbReference>
<dbReference type="GO" id="GO:0004520">
    <property type="term" value="F:DNA endonuclease activity"/>
    <property type="evidence" value="ECO:0007669"/>
    <property type="project" value="TreeGrafter"/>
</dbReference>
<evidence type="ECO:0000256" key="2">
    <source>
        <dbReference type="ARBA" id="ARBA00022763"/>
    </source>
</evidence>
<keyword evidence="9" id="KW-1185">Reference proteome</keyword>
<name>A0A0D9QTP1_PLAFR</name>
<dbReference type="VEuPathDB" id="PlasmoDB:AK88_01359"/>
<evidence type="ECO:0000256" key="3">
    <source>
        <dbReference type="ARBA" id="ARBA00023128"/>
    </source>
</evidence>
<organism evidence="8 9">
    <name type="scientific">Plasmodium fragile</name>
    <dbReference type="NCBI Taxonomy" id="5857"/>
    <lineage>
        <taxon>Eukaryota</taxon>
        <taxon>Sar</taxon>
        <taxon>Alveolata</taxon>
        <taxon>Apicomplexa</taxon>
        <taxon>Aconoidasida</taxon>
        <taxon>Haemosporida</taxon>
        <taxon>Plasmodiidae</taxon>
        <taxon>Plasmodium</taxon>
        <taxon>Plasmodium (Plasmodium)</taxon>
    </lineage>
</organism>
<dbReference type="InterPro" id="IPR029060">
    <property type="entry name" value="PIN-like_dom_sf"/>
</dbReference>
<evidence type="ECO:0000256" key="6">
    <source>
        <dbReference type="SAM" id="MobiDB-lite"/>
    </source>
</evidence>
<feature type="compositionally biased region" description="Basic residues" evidence="6">
    <location>
        <begin position="151"/>
        <end position="161"/>
    </location>
</feature>
<evidence type="ECO:0000256" key="4">
    <source>
        <dbReference type="ARBA" id="ARBA00023204"/>
    </source>
</evidence>
<dbReference type="GO" id="GO:0006281">
    <property type="term" value="P:DNA repair"/>
    <property type="evidence" value="ECO:0007669"/>
    <property type="project" value="UniProtKB-KW"/>
</dbReference>
<dbReference type="GO" id="GO:0005634">
    <property type="term" value="C:nucleus"/>
    <property type="evidence" value="ECO:0007669"/>
    <property type="project" value="UniProtKB-SubCell"/>
</dbReference>
<feature type="domain" description="XPG N-terminal" evidence="7">
    <location>
        <begin position="1"/>
        <end position="126"/>
    </location>
</feature>
<keyword evidence="2" id="KW-0227">DNA damage</keyword>
<feature type="compositionally biased region" description="Basic and acidic residues" evidence="6">
    <location>
        <begin position="428"/>
        <end position="440"/>
    </location>
</feature>
<proteinExistence type="predicted"/>
<gene>
    <name evidence="8" type="ORF">AK88_01359</name>
</gene>
<dbReference type="GeneID" id="24266673"/>
<protein>
    <recommendedName>
        <fullName evidence="7">XPG N-terminal domain-containing protein</fullName>
    </recommendedName>
</protein>
<dbReference type="SUPFAM" id="SSF88723">
    <property type="entry name" value="PIN domain-like"/>
    <property type="match status" value="1"/>
</dbReference>
<sequence>MGVKGLWSIVAPVGARVNPEIFTGKRIAIDVSIWLYELTYANNLKVLRNGAFDNMSVFNDLWMDFSDHMNTDMRTENIKKVHLYFFFLRICKLLYYNIRPIFIFDGTPPELKRKTIFQRNMRKRNHEEKFQKTAEKLIYNYYQRSLLKSLKGNKRSSSKKKNQNEEEVISQGPSSTSVGLHPIVEGKPPYSAPPILTSPKHTSKLIELYGSIKENDASLGSMVEHIGNVPVSVKDVLNICNDEDLKKIQNKVLMISDLEVQAGGVTAHVSGEMNAMELVSGLKEIGDRNNGVYSSVEGGRINHENKYAAILAGEVSEPNEPPNHIDNEIDEEIVRKKHMARKKYYESIPKNFKGFLCMRRPVDIIDINNYSTDILEFTRKLGETQSPSRGIQAVGLDEAVERGITVKDHTEGDSRHNEGEADTPLHIGHSEQDSVEKKGTPDNAYILPGDGDMVEEKEEINVLELPSTLNRDELFREGKDEYKVYYVNNEEIKIPLFKELNKDVFEKLPIKLQYQILQDIKEEWYVDNRVKAIKAKDDMDVFSQVQLETYVRMIKTDFEIEKLKIKMAENIQSEEGELIINNELSKQFDSLSIRDYNDVNKKKKKKKKK</sequence>
<keyword evidence="4" id="KW-0234">DNA repair</keyword>
<evidence type="ECO:0000256" key="5">
    <source>
        <dbReference type="ARBA" id="ARBA00023242"/>
    </source>
</evidence>
<comment type="subcellular location">
    <subcellularLocation>
        <location evidence="1">Nucleus</location>
    </subcellularLocation>
</comment>
<dbReference type="InterPro" id="IPR006084">
    <property type="entry name" value="XPG/Rad2"/>
</dbReference>
<reference evidence="8 9" key="1">
    <citation type="submission" date="2014-03" db="EMBL/GenBank/DDBJ databases">
        <title>The Genome Sequence of Plasmodium fragile nilgiri.</title>
        <authorList>
            <consortium name="The Broad Institute Genomics Platform"/>
            <consortium name="The Broad Institute Genome Sequencing Center for Infectious Disease"/>
            <person name="Neafsey D."/>
            <person name="Duraisingh M."/>
            <person name="Young S.K."/>
            <person name="Zeng Q."/>
            <person name="Gargeya S."/>
            <person name="Abouelleil A."/>
            <person name="Alvarado L."/>
            <person name="Chapman S.B."/>
            <person name="Gainer-Dewar J."/>
            <person name="Goldberg J."/>
            <person name="Griggs A."/>
            <person name="Gujja S."/>
            <person name="Hansen M."/>
            <person name="Howarth C."/>
            <person name="Imamovic A."/>
            <person name="Larimer J."/>
            <person name="Pearson M."/>
            <person name="Poon T.W."/>
            <person name="Priest M."/>
            <person name="Roberts A."/>
            <person name="Saif S."/>
            <person name="Shea T."/>
            <person name="Sykes S."/>
            <person name="Wortman J."/>
            <person name="Nusbaum C."/>
            <person name="Birren B."/>
        </authorList>
    </citation>
    <scope>NUCLEOTIDE SEQUENCE [LARGE SCALE GENOMIC DNA]</scope>
    <source>
        <strain evidence="9">nilgiri</strain>
    </source>
</reference>
<keyword evidence="3" id="KW-0496">Mitochondrion</keyword>
<evidence type="ECO:0000313" key="9">
    <source>
        <dbReference type="Proteomes" id="UP000054561"/>
    </source>
</evidence>
<dbReference type="PANTHER" id="PTHR16171:SF7">
    <property type="entry name" value="DNA REPAIR PROTEIN RAD2"/>
    <property type="match status" value="1"/>
</dbReference>
<dbReference type="AlphaFoldDB" id="A0A0D9QTP1"/>
<evidence type="ECO:0000313" key="8">
    <source>
        <dbReference type="EMBL" id="KJP89066.1"/>
    </source>
</evidence>
<feature type="compositionally biased region" description="Basic and acidic residues" evidence="6">
    <location>
        <begin position="406"/>
        <end position="419"/>
    </location>
</feature>
<dbReference type="InterPro" id="IPR019974">
    <property type="entry name" value="XPG_CS"/>
</dbReference>